<comment type="caution">
    <text evidence="2">The sequence shown here is derived from an EMBL/GenBank/DDBJ whole genome shotgun (WGS) entry which is preliminary data.</text>
</comment>
<sequence>MGGSMMLGGIIFLGVWKTGDQFFSNLLGWFKQGNSTPQVDVRSVVVKQVQDASELTTAIFTMEAIVPTKQDANLGGFVLGTTKLLYVAYGQVRAGVDLSQIKPANIQVQGDQLNIQLPAPQLLDSKIDVSRSNVYDYNRGFLGLGPDAAPTLQTLAQKKALERIVDAACREGILQKANDRAKLVVSQLVKVPTAKTVTVQLTPPAACQVATPNPTAGNSAPPASPTATQIAPSPLAPSRPRLTPSPTAPSPTLQVPVLPPST</sequence>
<dbReference type="EMBL" id="JADEXQ010000007">
    <property type="protein sequence ID" value="MBE9028790.1"/>
    <property type="molecule type" value="Genomic_DNA"/>
</dbReference>
<protein>
    <submittedName>
        <fullName evidence="2">DUF4230 domain-containing protein</fullName>
    </submittedName>
</protein>
<organism evidence="2 3">
    <name type="scientific">Romeriopsis navalis LEGE 11480</name>
    <dbReference type="NCBI Taxonomy" id="2777977"/>
    <lineage>
        <taxon>Bacteria</taxon>
        <taxon>Bacillati</taxon>
        <taxon>Cyanobacteriota</taxon>
        <taxon>Cyanophyceae</taxon>
        <taxon>Leptolyngbyales</taxon>
        <taxon>Leptolyngbyaceae</taxon>
        <taxon>Romeriopsis</taxon>
        <taxon>Romeriopsis navalis</taxon>
    </lineage>
</organism>
<keyword evidence="3" id="KW-1185">Reference proteome</keyword>
<dbReference type="Pfam" id="PF14014">
    <property type="entry name" value="DUF4230"/>
    <property type="match status" value="1"/>
</dbReference>
<gene>
    <name evidence="2" type="ORF">IQ266_03325</name>
</gene>
<accession>A0A928Z2Y2</accession>
<name>A0A928Z2Y2_9CYAN</name>
<evidence type="ECO:0000313" key="3">
    <source>
        <dbReference type="Proteomes" id="UP000625316"/>
    </source>
</evidence>
<proteinExistence type="predicted"/>
<evidence type="ECO:0000256" key="1">
    <source>
        <dbReference type="SAM" id="MobiDB-lite"/>
    </source>
</evidence>
<dbReference type="AlphaFoldDB" id="A0A928Z2Y2"/>
<reference evidence="2" key="1">
    <citation type="submission" date="2020-10" db="EMBL/GenBank/DDBJ databases">
        <authorList>
            <person name="Castelo-Branco R."/>
            <person name="Eusebio N."/>
            <person name="Adriana R."/>
            <person name="Vieira A."/>
            <person name="Brugerolle De Fraissinette N."/>
            <person name="Rezende De Castro R."/>
            <person name="Schneider M.P."/>
            <person name="Vasconcelos V."/>
            <person name="Leao P.N."/>
        </authorList>
    </citation>
    <scope>NUCLEOTIDE SEQUENCE</scope>
    <source>
        <strain evidence="2">LEGE 11480</strain>
    </source>
</reference>
<dbReference type="Proteomes" id="UP000625316">
    <property type="component" value="Unassembled WGS sequence"/>
</dbReference>
<dbReference type="InterPro" id="IPR025324">
    <property type="entry name" value="DUF4230"/>
</dbReference>
<evidence type="ECO:0000313" key="2">
    <source>
        <dbReference type="EMBL" id="MBE9028790.1"/>
    </source>
</evidence>
<feature type="compositionally biased region" description="Low complexity" evidence="1">
    <location>
        <begin position="231"/>
        <end position="253"/>
    </location>
</feature>
<feature type="region of interest" description="Disordered" evidence="1">
    <location>
        <begin position="210"/>
        <end position="262"/>
    </location>
</feature>